<dbReference type="CDD" id="cd00090">
    <property type="entry name" value="HTH_ARSR"/>
    <property type="match status" value="1"/>
</dbReference>
<dbReference type="NCBIfam" id="NF033788">
    <property type="entry name" value="HTH_metalloreg"/>
    <property type="match status" value="1"/>
</dbReference>
<dbReference type="Gene3D" id="1.10.10.10">
    <property type="entry name" value="Winged helix-like DNA-binding domain superfamily/Winged helix DNA-binding domain"/>
    <property type="match status" value="1"/>
</dbReference>
<dbReference type="PROSITE" id="PS50987">
    <property type="entry name" value="HTH_ARSR_2"/>
    <property type="match status" value="1"/>
</dbReference>
<name>T0ZHQ1_9ZZZZ</name>
<dbReference type="GO" id="GO:0003677">
    <property type="term" value="F:DNA binding"/>
    <property type="evidence" value="ECO:0007669"/>
    <property type="project" value="UniProtKB-KW"/>
</dbReference>
<evidence type="ECO:0000256" key="2">
    <source>
        <dbReference type="ARBA" id="ARBA00023125"/>
    </source>
</evidence>
<dbReference type="AlphaFoldDB" id="T0ZHQ1"/>
<evidence type="ECO:0000259" key="4">
    <source>
        <dbReference type="PROSITE" id="PS50987"/>
    </source>
</evidence>
<dbReference type="InterPro" id="IPR036390">
    <property type="entry name" value="WH_DNA-bd_sf"/>
</dbReference>
<dbReference type="Pfam" id="PF01022">
    <property type="entry name" value="HTH_5"/>
    <property type="match status" value="1"/>
</dbReference>
<organism evidence="5">
    <name type="scientific">mine drainage metagenome</name>
    <dbReference type="NCBI Taxonomy" id="410659"/>
    <lineage>
        <taxon>unclassified sequences</taxon>
        <taxon>metagenomes</taxon>
        <taxon>ecological metagenomes</taxon>
    </lineage>
</organism>
<dbReference type="PANTHER" id="PTHR33154:SF33">
    <property type="entry name" value="TRANSCRIPTIONAL REPRESSOR SDPR"/>
    <property type="match status" value="1"/>
</dbReference>
<accession>T0ZHQ1</accession>
<dbReference type="EMBL" id="AUZX01011246">
    <property type="protein sequence ID" value="EQD43947.1"/>
    <property type="molecule type" value="Genomic_DNA"/>
</dbReference>
<reference evidence="5" key="2">
    <citation type="journal article" date="2014" name="ISME J.">
        <title>Microbial stratification in low pH oxic and suboxic macroscopic growths along an acid mine drainage.</title>
        <authorList>
            <person name="Mendez-Garcia C."/>
            <person name="Mesa V."/>
            <person name="Sprenger R.R."/>
            <person name="Richter M."/>
            <person name="Diez M.S."/>
            <person name="Solano J."/>
            <person name="Bargiela R."/>
            <person name="Golyshina O.V."/>
            <person name="Manteca A."/>
            <person name="Ramos J.L."/>
            <person name="Gallego J.R."/>
            <person name="Llorente I."/>
            <person name="Martins Dos Santos V.A."/>
            <person name="Jensen O.N."/>
            <person name="Pelaez A.I."/>
            <person name="Sanchez J."/>
            <person name="Ferrer M."/>
        </authorList>
    </citation>
    <scope>NUCLEOTIDE SEQUENCE</scope>
</reference>
<proteinExistence type="predicted"/>
<protein>
    <submittedName>
        <fullName evidence="5">Bacterial regulatory protein, ArsR domain protein</fullName>
    </submittedName>
</protein>
<evidence type="ECO:0000313" key="5">
    <source>
        <dbReference type="EMBL" id="EQD43947.1"/>
    </source>
</evidence>
<feature type="domain" description="HTH arsR-type" evidence="4">
    <location>
        <begin position="39"/>
        <end position="122"/>
    </location>
</feature>
<evidence type="ECO:0000256" key="3">
    <source>
        <dbReference type="ARBA" id="ARBA00023163"/>
    </source>
</evidence>
<dbReference type="PRINTS" id="PR00778">
    <property type="entry name" value="HTHARSR"/>
</dbReference>
<evidence type="ECO:0000256" key="1">
    <source>
        <dbReference type="ARBA" id="ARBA00023015"/>
    </source>
</evidence>
<comment type="caution">
    <text evidence="5">The sequence shown here is derived from an EMBL/GenBank/DDBJ whole genome shotgun (WGS) entry which is preliminary data.</text>
</comment>
<gene>
    <name evidence="5" type="ORF">B1A_15327</name>
</gene>
<dbReference type="PANTHER" id="PTHR33154">
    <property type="entry name" value="TRANSCRIPTIONAL REGULATOR, ARSR FAMILY"/>
    <property type="match status" value="1"/>
</dbReference>
<dbReference type="InterPro" id="IPR051081">
    <property type="entry name" value="HTH_MetalResp_TranReg"/>
</dbReference>
<keyword evidence="2" id="KW-0238">DNA-binding</keyword>
<dbReference type="SUPFAM" id="SSF46785">
    <property type="entry name" value="Winged helix' DNA-binding domain"/>
    <property type="match status" value="1"/>
</dbReference>
<dbReference type="InterPro" id="IPR001845">
    <property type="entry name" value="HTH_ArsR_DNA-bd_dom"/>
</dbReference>
<dbReference type="SMART" id="SM00418">
    <property type="entry name" value="HTH_ARSR"/>
    <property type="match status" value="1"/>
</dbReference>
<reference evidence="5" key="1">
    <citation type="submission" date="2013-08" db="EMBL/GenBank/DDBJ databases">
        <authorList>
            <person name="Mendez C."/>
            <person name="Richter M."/>
            <person name="Ferrer M."/>
            <person name="Sanchez J."/>
        </authorList>
    </citation>
    <scope>NUCLEOTIDE SEQUENCE</scope>
</reference>
<keyword evidence="3" id="KW-0804">Transcription</keyword>
<dbReference type="GO" id="GO:0003700">
    <property type="term" value="F:DNA-binding transcription factor activity"/>
    <property type="evidence" value="ECO:0007669"/>
    <property type="project" value="InterPro"/>
</dbReference>
<keyword evidence="1" id="KW-0805">Transcription regulation</keyword>
<dbReference type="InterPro" id="IPR011991">
    <property type="entry name" value="ArsR-like_HTH"/>
</dbReference>
<dbReference type="InterPro" id="IPR036388">
    <property type="entry name" value="WH-like_DNA-bd_sf"/>
</dbReference>
<sequence>MSASRIEIGLEERLLRLRREAPSCSCVPAYVDDARKIRLSPKFPVALARLRALADESRLLAVALLKRREELCACEIQAAMGLTHATVSHHMRALIDAGIVRARRDGKWMYYRLAWAPEELLP</sequence>